<dbReference type="GO" id="GO:0009103">
    <property type="term" value="P:lipopolysaccharide biosynthetic process"/>
    <property type="evidence" value="ECO:0007669"/>
    <property type="project" value="TreeGrafter"/>
</dbReference>
<evidence type="ECO:0000256" key="2">
    <source>
        <dbReference type="ARBA" id="ARBA00022475"/>
    </source>
</evidence>
<feature type="transmembrane region" description="Helical" evidence="8">
    <location>
        <begin position="158"/>
        <end position="175"/>
    </location>
</feature>
<dbReference type="Gene3D" id="3.40.50.1110">
    <property type="entry name" value="SGNH hydrolase"/>
    <property type="match status" value="1"/>
</dbReference>
<dbReference type="PANTHER" id="PTHR23028:SF53">
    <property type="entry name" value="ACYL_TRANSF_3 DOMAIN-CONTAINING PROTEIN"/>
    <property type="match status" value="1"/>
</dbReference>
<feature type="transmembrane region" description="Helical" evidence="8">
    <location>
        <begin position="270"/>
        <end position="291"/>
    </location>
</feature>
<feature type="transmembrane region" description="Helical" evidence="8">
    <location>
        <begin position="244"/>
        <end position="264"/>
    </location>
</feature>
<dbReference type="RefSeq" id="WP_044010211.1">
    <property type="nucleotide sequence ID" value="NZ_AWTT01000007.1"/>
</dbReference>
<evidence type="ECO:0000256" key="1">
    <source>
        <dbReference type="ARBA" id="ARBA00004651"/>
    </source>
</evidence>
<organism evidence="10 11">
    <name type="scientific">Paucilactobacillus wasatchensis</name>
    <dbReference type="NCBI Taxonomy" id="1335616"/>
    <lineage>
        <taxon>Bacteria</taxon>
        <taxon>Bacillati</taxon>
        <taxon>Bacillota</taxon>
        <taxon>Bacilli</taxon>
        <taxon>Lactobacillales</taxon>
        <taxon>Lactobacillaceae</taxon>
        <taxon>Paucilactobacillus</taxon>
    </lineage>
</organism>
<keyword evidence="2" id="KW-1003">Cell membrane</keyword>
<evidence type="ECO:0000256" key="8">
    <source>
        <dbReference type="SAM" id="Phobius"/>
    </source>
</evidence>
<feature type="transmembrane region" description="Helical" evidence="8">
    <location>
        <begin position="339"/>
        <end position="360"/>
    </location>
</feature>
<protein>
    <submittedName>
        <fullName evidence="10">Acyltransferase</fullName>
    </submittedName>
</protein>
<keyword evidence="5 8" id="KW-1133">Transmembrane helix</keyword>
<dbReference type="EMBL" id="AWTT01000007">
    <property type="protein sequence ID" value="KIS03942.1"/>
    <property type="molecule type" value="Genomic_DNA"/>
</dbReference>
<keyword evidence="11" id="KW-1185">Reference proteome</keyword>
<comment type="subcellular location">
    <subcellularLocation>
        <location evidence="1">Cell membrane</location>
        <topology evidence="1">Multi-pass membrane protein</topology>
    </subcellularLocation>
</comment>
<dbReference type="STRING" id="1335616.WDC_0494"/>
<keyword evidence="7 10" id="KW-0012">Acyltransferase</keyword>
<evidence type="ECO:0000259" key="9">
    <source>
        <dbReference type="Pfam" id="PF01757"/>
    </source>
</evidence>
<evidence type="ECO:0000256" key="6">
    <source>
        <dbReference type="ARBA" id="ARBA00023136"/>
    </source>
</evidence>
<keyword evidence="3 10" id="KW-0808">Transferase</keyword>
<dbReference type="Pfam" id="PF01757">
    <property type="entry name" value="Acyl_transf_3"/>
    <property type="match status" value="1"/>
</dbReference>
<dbReference type="AlphaFoldDB" id="A0A0D1A894"/>
<gene>
    <name evidence="10" type="ORF">WDC_0494</name>
</gene>
<dbReference type="InterPro" id="IPR036514">
    <property type="entry name" value="SGNH_hydro_sf"/>
</dbReference>
<dbReference type="InterPro" id="IPR002656">
    <property type="entry name" value="Acyl_transf_3_dom"/>
</dbReference>
<feature type="transmembrane region" description="Helical" evidence="8">
    <location>
        <begin position="215"/>
        <end position="232"/>
    </location>
</feature>
<reference evidence="10 11" key="1">
    <citation type="submission" date="2013-08" db="EMBL/GenBank/DDBJ databases">
        <title>Lactobacillus wasatchii sp. WDC04, a late gas producing bacteria isolated from aged chedder cheese.</title>
        <authorList>
            <person name="Oberg C.J."/>
            <person name="Culumber M."/>
            <person name="McMahon D.J."/>
            <person name="Broadbent J.R."/>
            <person name="Oberg T.S."/>
            <person name="Ortaki F."/>
        </authorList>
    </citation>
    <scope>NUCLEOTIDE SEQUENCE [LARGE SCALE GENOMIC DNA]</scope>
    <source>
        <strain evidence="10 11">WDC04</strain>
    </source>
</reference>
<evidence type="ECO:0000313" key="10">
    <source>
        <dbReference type="EMBL" id="KIS03942.1"/>
    </source>
</evidence>
<evidence type="ECO:0000256" key="5">
    <source>
        <dbReference type="ARBA" id="ARBA00022989"/>
    </source>
</evidence>
<comment type="caution">
    <text evidence="10">The sequence shown here is derived from an EMBL/GenBank/DDBJ whole genome shotgun (WGS) entry which is preliminary data.</text>
</comment>
<accession>A0A0D1A894</accession>
<dbReference type="InterPro" id="IPR050879">
    <property type="entry name" value="Acyltransferase_3"/>
</dbReference>
<feature type="transmembrane region" description="Helical" evidence="8">
    <location>
        <begin position="88"/>
        <end position="106"/>
    </location>
</feature>
<evidence type="ECO:0000256" key="4">
    <source>
        <dbReference type="ARBA" id="ARBA00022692"/>
    </source>
</evidence>
<dbReference type="SUPFAM" id="SSF52266">
    <property type="entry name" value="SGNH hydrolase"/>
    <property type="match status" value="1"/>
</dbReference>
<sequence>MQPEFEQNQIRLKRPRRRYITGFNGLRTLAVIGVIVYHLLPATLQGGYLGVPIFLLITGYLITNQLVNEWNQNGRIHLGRFYWKRVTRLYPVLITMLISTTAYITLFERNLLRDIRGTIWTNLLYVYNWWEINHGQSYFDRFAGESPFTHLWTLGIEGQFYLLWPLILIGLFLLLRRHSFIGWFTLGLAILSAVLMAMLYNPANINRVYYGSDTRGFAILLGAWLAIIWPMNNLNENITRFATFFLDVIGSVSSIILIYGYFTLSGQSDFTYRGGMFFFTLMGMLLVATIAHPGSHMNRIYSNPIFKWIGDRSYGIYVYQYPVLVFYELRVKNMANHPVWHAVVELAIILVISELSYRFIETPLRFYDWKKIGATIQNWFKPQRAWQHWIVIIPVIAVTMVAAVGLVQQPTKAAPNKLQAKLAKQAKETKAHNEAIKKGKVSNSTKPATETKDSIEAKYSLTKAQVAKASQLKVTAIGDSVMADGSSAIQTVLPNAYVSAQVGRQVWQTPDIIHGLAAKGQLASNVVLNLGTNGALNTQSVKNVLDAIGPGHQIYWITAHVPSKNWQNSVNKMIHKTAREHQNVHVIDWYQYSLGHPDWFSADNVHPSDKGNIYFAHLIVTEILKTK</sequence>
<dbReference type="CDD" id="cd01840">
    <property type="entry name" value="SGNH_hydrolase_yrhL_like"/>
    <property type="match status" value="1"/>
</dbReference>
<dbReference type="PATRIC" id="fig|1335616.4.peg.493"/>
<feature type="transmembrane region" description="Helical" evidence="8">
    <location>
        <begin position="21"/>
        <end position="40"/>
    </location>
</feature>
<keyword evidence="4 8" id="KW-0812">Transmembrane</keyword>
<evidence type="ECO:0000313" key="11">
    <source>
        <dbReference type="Proteomes" id="UP000032279"/>
    </source>
</evidence>
<feature type="domain" description="Acyltransferase 3" evidence="9">
    <location>
        <begin position="21"/>
        <end position="353"/>
    </location>
</feature>
<dbReference type="OrthoDB" id="9796461at2"/>
<feature type="transmembrane region" description="Helical" evidence="8">
    <location>
        <begin position="386"/>
        <end position="407"/>
    </location>
</feature>
<dbReference type="GO" id="GO:0016747">
    <property type="term" value="F:acyltransferase activity, transferring groups other than amino-acyl groups"/>
    <property type="evidence" value="ECO:0007669"/>
    <property type="project" value="InterPro"/>
</dbReference>
<evidence type="ECO:0000256" key="7">
    <source>
        <dbReference type="ARBA" id="ARBA00023315"/>
    </source>
</evidence>
<feature type="transmembrane region" description="Helical" evidence="8">
    <location>
        <begin position="182"/>
        <end position="203"/>
    </location>
</feature>
<dbReference type="Proteomes" id="UP000032279">
    <property type="component" value="Unassembled WGS sequence"/>
</dbReference>
<name>A0A0D1A894_9LACO</name>
<dbReference type="GO" id="GO:0005886">
    <property type="term" value="C:plasma membrane"/>
    <property type="evidence" value="ECO:0007669"/>
    <property type="project" value="UniProtKB-SubCell"/>
</dbReference>
<evidence type="ECO:0000256" key="3">
    <source>
        <dbReference type="ARBA" id="ARBA00022679"/>
    </source>
</evidence>
<dbReference type="PANTHER" id="PTHR23028">
    <property type="entry name" value="ACETYLTRANSFERASE"/>
    <property type="match status" value="1"/>
</dbReference>
<feature type="transmembrane region" description="Helical" evidence="8">
    <location>
        <begin position="46"/>
        <end position="67"/>
    </location>
</feature>
<proteinExistence type="predicted"/>
<keyword evidence="6 8" id="KW-0472">Membrane</keyword>